<dbReference type="KEGG" id="bml:BMA10229_A0650"/>
<dbReference type="Proteomes" id="UP000002283">
    <property type="component" value="Chromosome I"/>
</dbReference>
<evidence type="ECO:0000313" key="2">
    <source>
        <dbReference type="Proteomes" id="UP000002283"/>
    </source>
</evidence>
<name>A2S3X6_BURM9</name>
<accession>A2S3X6</accession>
<dbReference type="EMBL" id="CP000546">
    <property type="protein sequence ID" value="ABN01307.1"/>
    <property type="molecule type" value="Genomic_DNA"/>
</dbReference>
<sequence length="37" mass="4398">MAIEKPASAATSLMVGVMKREAEACKRFRRRDYRRRR</sequence>
<protein>
    <submittedName>
        <fullName evidence="1">Uncharacterized protein</fullName>
    </submittedName>
</protein>
<dbReference type="HOGENOM" id="CLU_3341261_0_0_4"/>
<dbReference type="AlphaFoldDB" id="A2S3X6"/>
<organism evidence="1 2">
    <name type="scientific">Burkholderia mallei (strain NCTC 10229)</name>
    <dbReference type="NCBI Taxonomy" id="412022"/>
    <lineage>
        <taxon>Bacteria</taxon>
        <taxon>Pseudomonadati</taxon>
        <taxon>Pseudomonadota</taxon>
        <taxon>Betaproteobacteria</taxon>
        <taxon>Burkholderiales</taxon>
        <taxon>Burkholderiaceae</taxon>
        <taxon>Burkholderia</taxon>
        <taxon>pseudomallei group</taxon>
    </lineage>
</organism>
<gene>
    <name evidence="1" type="ordered locus">BMA10229_A0650</name>
</gene>
<reference evidence="1 2" key="1">
    <citation type="submission" date="2007-01" db="EMBL/GenBank/DDBJ databases">
        <authorList>
            <person name="DeShazer D."/>
            <person name="Woods D.E."/>
            <person name="Nierman W.C."/>
        </authorList>
    </citation>
    <scope>NUCLEOTIDE SEQUENCE [LARGE SCALE GENOMIC DNA]</scope>
    <source>
        <strain evidence="1 2">NCTC 10229</strain>
    </source>
</reference>
<evidence type="ECO:0000313" key="1">
    <source>
        <dbReference type="EMBL" id="ABN01307.1"/>
    </source>
</evidence>
<proteinExistence type="predicted"/>